<dbReference type="KEGG" id="uvi:66062556"/>
<dbReference type="RefSeq" id="XP_042995210.1">
    <property type="nucleotide sequence ID" value="XM_043139276.1"/>
</dbReference>
<reference evidence="1" key="1">
    <citation type="submission" date="2020-03" db="EMBL/GenBank/DDBJ databases">
        <title>A mixture of massive structural variations and highly conserved coding sequences in Ustilaginoidea virens genome.</title>
        <authorList>
            <person name="Zhang K."/>
            <person name="Zhao Z."/>
            <person name="Zhang Z."/>
            <person name="Li Y."/>
            <person name="Hsiang T."/>
            <person name="Sun W."/>
        </authorList>
    </citation>
    <scope>NUCLEOTIDE SEQUENCE</scope>
    <source>
        <strain evidence="1">UV-8b</strain>
    </source>
</reference>
<dbReference type="EMBL" id="CP072754">
    <property type="protein sequence ID" value="QUC17537.1"/>
    <property type="molecule type" value="Genomic_DNA"/>
</dbReference>
<protein>
    <submittedName>
        <fullName evidence="1">Uncharacterized protein</fullName>
    </submittedName>
</protein>
<evidence type="ECO:0000313" key="1">
    <source>
        <dbReference type="EMBL" id="QUC17537.1"/>
    </source>
</evidence>
<dbReference type="Proteomes" id="UP000027002">
    <property type="component" value="Chromosome 2"/>
</dbReference>
<gene>
    <name evidence="1" type="ORF">UV8b_01778</name>
</gene>
<proteinExistence type="predicted"/>
<dbReference type="AlphaFoldDB" id="A0A8E5MF95"/>
<name>A0A8E5MF95_USTVR</name>
<organism evidence="1 2">
    <name type="scientific">Ustilaginoidea virens</name>
    <name type="common">Rice false smut fungus</name>
    <name type="synonym">Villosiclava virens</name>
    <dbReference type="NCBI Taxonomy" id="1159556"/>
    <lineage>
        <taxon>Eukaryota</taxon>
        <taxon>Fungi</taxon>
        <taxon>Dikarya</taxon>
        <taxon>Ascomycota</taxon>
        <taxon>Pezizomycotina</taxon>
        <taxon>Sordariomycetes</taxon>
        <taxon>Hypocreomycetidae</taxon>
        <taxon>Hypocreales</taxon>
        <taxon>Clavicipitaceae</taxon>
        <taxon>Ustilaginoidea</taxon>
    </lineage>
</organism>
<accession>A0A8E5MF95</accession>
<sequence>MIIRAPWRAILPGADSPASSQYKGKVDAALERAQAAAGFTAFGMGHKRQEHHPVTRQPKMLRQAFGSPDRGYQLDLTFVNCLASPQLQRQARPTLLSMWRQKMMESLKLRNRGGVRLNRIRRGYCTNGRG</sequence>
<dbReference type="GeneID" id="66062556"/>
<evidence type="ECO:0000313" key="2">
    <source>
        <dbReference type="Proteomes" id="UP000027002"/>
    </source>
</evidence>
<keyword evidence="2" id="KW-1185">Reference proteome</keyword>